<organism evidence="2 3">
    <name type="scientific">Salinisphaera orenii MK-B5</name>
    <dbReference type="NCBI Taxonomy" id="856730"/>
    <lineage>
        <taxon>Bacteria</taxon>
        <taxon>Pseudomonadati</taxon>
        <taxon>Pseudomonadota</taxon>
        <taxon>Gammaproteobacteria</taxon>
        <taxon>Salinisphaerales</taxon>
        <taxon>Salinisphaeraceae</taxon>
        <taxon>Salinisphaera</taxon>
    </lineage>
</organism>
<dbReference type="InterPro" id="IPR000182">
    <property type="entry name" value="GNAT_dom"/>
</dbReference>
<comment type="caution">
    <text evidence="2">The sequence shown here is derived from an EMBL/GenBank/DDBJ whole genome shotgun (WGS) entry which is preliminary data.</text>
</comment>
<dbReference type="EMBL" id="AYKH01000008">
    <property type="protein sequence ID" value="ROO28696.1"/>
    <property type="molecule type" value="Genomic_DNA"/>
</dbReference>
<dbReference type="SUPFAM" id="SSF55729">
    <property type="entry name" value="Acyl-CoA N-acyltransferases (Nat)"/>
    <property type="match status" value="1"/>
</dbReference>
<proteinExistence type="predicted"/>
<evidence type="ECO:0000313" key="2">
    <source>
        <dbReference type="EMBL" id="ROO28696.1"/>
    </source>
</evidence>
<dbReference type="InterPro" id="IPR051531">
    <property type="entry name" value="N-acetyltransferase"/>
</dbReference>
<dbReference type="InterPro" id="IPR016181">
    <property type="entry name" value="Acyl_CoA_acyltransferase"/>
</dbReference>
<keyword evidence="2" id="KW-0808">Transferase</keyword>
<dbReference type="RefSeq" id="WP_123630543.1">
    <property type="nucleotide sequence ID" value="NZ_AYKH01000008.1"/>
</dbReference>
<sequence>MIVMPRTLDTARLHLRPPVAADAPAVFDYAGDARVTRFLDWATHLDLDDSRGFIDDVHWGWESGDDFCWVLIDRASDALVGTVGCQFDAHGAQFGYVLAHDAWGRGLATEATAAVFDAAREIDDVARFWATCDVDNRASARVLDKLGMREEGVLRRWSERPNHPGASGPRDVRVFAWVR</sequence>
<dbReference type="Proteomes" id="UP000283993">
    <property type="component" value="Unassembled WGS sequence"/>
</dbReference>
<gene>
    <name evidence="2" type="ORF">SAOR_05415</name>
</gene>
<feature type="domain" description="N-acetyltransferase" evidence="1">
    <location>
        <begin position="13"/>
        <end position="179"/>
    </location>
</feature>
<reference evidence="2 3" key="1">
    <citation type="submission" date="2013-10" db="EMBL/GenBank/DDBJ databases">
        <title>Salinisphaera orenii MK-B5 Genome Sequencing.</title>
        <authorList>
            <person name="Lai Q."/>
            <person name="Li C."/>
            <person name="Shao Z."/>
        </authorList>
    </citation>
    <scope>NUCLEOTIDE SEQUENCE [LARGE SCALE GENOMIC DNA]</scope>
    <source>
        <strain evidence="2 3">MK-B5</strain>
    </source>
</reference>
<dbReference type="Gene3D" id="3.40.630.30">
    <property type="match status" value="1"/>
</dbReference>
<dbReference type="PANTHER" id="PTHR43792">
    <property type="entry name" value="GNAT FAMILY, PUTATIVE (AFU_ORTHOLOGUE AFUA_3G00765)-RELATED-RELATED"/>
    <property type="match status" value="1"/>
</dbReference>
<accession>A0A423PSW4</accession>
<dbReference type="AlphaFoldDB" id="A0A423PSW4"/>
<evidence type="ECO:0000259" key="1">
    <source>
        <dbReference type="PROSITE" id="PS51186"/>
    </source>
</evidence>
<dbReference type="PROSITE" id="PS51186">
    <property type="entry name" value="GNAT"/>
    <property type="match status" value="1"/>
</dbReference>
<name>A0A423PSW4_9GAMM</name>
<protein>
    <submittedName>
        <fullName evidence="2">GNAT family acetyltransferase</fullName>
    </submittedName>
</protein>
<dbReference type="GO" id="GO:0016747">
    <property type="term" value="F:acyltransferase activity, transferring groups other than amino-acyl groups"/>
    <property type="evidence" value="ECO:0007669"/>
    <property type="project" value="InterPro"/>
</dbReference>
<keyword evidence="3" id="KW-1185">Reference proteome</keyword>
<dbReference type="PANTHER" id="PTHR43792:SF1">
    <property type="entry name" value="N-ACETYLTRANSFERASE DOMAIN-CONTAINING PROTEIN"/>
    <property type="match status" value="1"/>
</dbReference>
<evidence type="ECO:0000313" key="3">
    <source>
        <dbReference type="Proteomes" id="UP000283993"/>
    </source>
</evidence>
<dbReference type="Pfam" id="PF13302">
    <property type="entry name" value="Acetyltransf_3"/>
    <property type="match status" value="1"/>
</dbReference>